<comment type="caution">
    <text evidence="2">The sequence shown here is derived from an EMBL/GenBank/DDBJ whole genome shotgun (WGS) entry which is preliminary data.</text>
</comment>
<gene>
    <name evidence="2" type="ORF">O181_009769</name>
</gene>
<evidence type="ECO:0000256" key="1">
    <source>
        <dbReference type="SAM" id="MobiDB-lite"/>
    </source>
</evidence>
<evidence type="ECO:0000313" key="2">
    <source>
        <dbReference type="EMBL" id="MBW0470054.1"/>
    </source>
</evidence>
<dbReference type="EMBL" id="AVOT02002346">
    <property type="protein sequence ID" value="MBW0470054.1"/>
    <property type="molecule type" value="Genomic_DNA"/>
</dbReference>
<name>A0A9Q3BPV1_9BASI</name>
<protein>
    <submittedName>
        <fullName evidence="2">Uncharacterized protein</fullName>
    </submittedName>
</protein>
<feature type="region of interest" description="Disordered" evidence="1">
    <location>
        <begin position="43"/>
        <end position="68"/>
    </location>
</feature>
<dbReference type="Proteomes" id="UP000765509">
    <property type="component" value="Unassembled WGS sequence"/>
</dbReference>
<organism evidence="2 3">
    <name type="scientific">Austropuccinia psidii MF-1</name>
    <dbReference type="NCBI Taxonomy" id="1389203"/>
    <lineage>
        <taxon>Eukaryota</taxon>
        <taxon>Fungi</taxon>
        <taxon>Dikarya</taxon>
        <taxon>Basidiomycota</taxon>
        <taxon>Pucciniomycotina</taxon>
        <taxon>Pucciniomycetes</taxon>
        <taxon>Pucciniales</taxon>
        <taxon>Sphaerophragmiaceae</taxon>
        <taxon>Austropuccinia</taxon>
    </lineage>
</organism>
<evidence type="ECO:0000313" key="3">
    <source>
        <dbReference type="Proteomes" id="UP000765509"/>
    </source>
</evidence>
<accession>A0A9Q3BPV1</accession>
<proteinExistence type="predicted"/>
<feature type="compositionally biased region" description="Polar residues" evidence="1">
    <location>
        <begin position="43"/>
        <end position="63"/>
    </location>
</feature>
<keyword evidence="3" id="KW-1185">Reference proteome</keyword>
<sequence length="116" mass="13048">MPIIPQFKRRPIETIPPISKPSIQSLYVPPNPNRLKPIHMQIRNNSRNNPFPQLSNSKCSPTTKIPPVDSSIYEEKHQEINVVPKTQPVSSIQCTPTLAIDNIPLPVVYCNLSTTI</sequence>
<reference evidence="2" key="1">
    <citation type="submission" date="2021-03" db="EMBL/GenBank/DDBJ databases">
        <title>Draft genome sequence of rust myrtle Austropuccinia psidii MF-1, a brazilian biotype.</title>
        <authorList>
            <person name="Quecine M.C."/>
            <person name="Pachon D.M.R."/>
            <person name="Bonatelli M.L."/>
            <person name="Correr F.H."/>
            <person name="Franceschini L.M."/>
            <person name="Leite T.F."/>
            <person name="Margarido G.R.A."/>
            <person name="Almeida C.A."/>
            <person name="Ferrarezi J.A."/>
            <person name="Labate C.A."/>
        </authorList>
    </citation>
    <scope>NUCLEOTIDE SEQUENCE</scope>
    <source>
        <strain evidence="2">MF-1</strain>
    </source>
</reference>
<dbReference type="AlphaFoldDB" id="A0A9Q3BPV1"/>